<dbReference type="OrthoDB" id="3057900at2759"/>
<reference evidence="2 3" key="1">
    <citation type="submission" date="2014-04" db="EMBL/GenBank/DDBJ databases">
        <authorList>
            <consortium name="DOE Joint Genome Institute"/>
            <person name="Kuo A."/>
            <person name="Gay G."/>
            <person name="Dore J."/>
            <person name="Kohler A."/>
            <person name="Nagy L.G."/>
            <person name="Floudas D."/>
            <person name="Copeland A."/>
            <person name="Barry K.W."/>
            <person name="Cichocki N."/>
            <person name="Veneault-Fourrey C."/>
            <person name="LaButti K."/>
            <person name="Lindquist E.A."/>
            <person name="Lipzen A."/>
            <person name="Lundell T."/>
            <person name="Morin E."/>
            <person name="Murat C."/>
            <person name="Sun H."/>
            <person name="Tunlid A."/>
            <person name="Henrissat B."/>
            <person name="Grigoriev I.V."/>
            <person name="Hibbett D.S."/>
            <person name="Martin F."/>
            <person name="Nordberg H.P."/>
            <person name="Cantor M.N."/>
            <person name="Hua S.X."/>
        </authorList>
    </citation>
    <scope>NUCLEOTIDE SEQUENCE [LARGE SCALE GENOMIC DNA]</scope>
    <source>
        <strain evidence="3">h7</strain>
    </source>
</reference>
<dbReference type="HOGENOM" id="CLU_069656_0_0_1"/>
<dbReference type="EMBL" id="KN831770">
    <property type="protein sequence ID" value="KIM47250.1"/>
    <property type="molecule type" value="Genomic_DNA"/>
</dbReference>
<dbReference type="Gene3D" id="2.120.10.70">
    <property type="entry name" value="Fucose-specific lectin"/>
    <property type="match status" value="1"/>
</dbReference>
<organism evidence="2 3">
    <name type="scientific">Hebeloma cylindrosporum</name>
    <dbReference type="NCBI Taxonomy" id="76867"/>
    <lineage>
        <taxon>Eukaryota</taxon>
        <taxon>Fungi</taxon>
        <taxon>Dikarya</taxon>
        <taxon>Basidiomycota</taxon>
        <taxon>Agaricomycotina</taxon>
        <taxon>Agaricomycetes</taxon>
        <taxon>Agaricomycetidae</taxon>
        <taxon>Agaricales</taxon>
        <taxon>Agaricineae</taxon>
        <taxon>Hymenogastraceae</taxon>
        <taxon>Hebeloma</taxon>
    </lineage>
</organism>
<gene>
    <name evidence="2" type="ORF">M413DRAFT_7795</name>
</gene>
<keyword evidence="3" id="KW-1185">Reference proteome</keyword>
<dbReference type="Proteomes" id="UP000053424">
    <property type="component" value="Unassembled WGS sequence"/>
</dbReference>
<evidence type="ECO:0000256" key="1">
    <source>
        <dbReference type="ARBA" id="ARBA00009042"/>
    </source>
</evidence>
<dbReference type="AlphaFoldDB" id="A0A0C3CEP7"/>
<accession>A0A0C3CEP7</accession>
<comment type="similarity">
    <text evidence="1">Belongs to the fungal fucose-specific lectin family.</text>
</comment>
<protein>
    <submittedName>
        <fullName evidence="2">Uncharacterized protein</fullName>
    </submittedName>
</protein>
<sequence>MYPGRMSARVSESGLLKFNICLDTVLRSRNSGNRLKETGAMTEVNHSERRWNSKYTGDGIFYNFLNRKVWLSKGTKLYQAQLSNPLKILFYELKDLPVSERQTVERFFEPSLGILTPSTLPISIIHSSHFIPNQIFASIGWECGREIRIYYLGPTNVLREYAYSASKSGNSWYNGSLQDLNIVLAPDSNVAAVRPMDGFICIYYQDINTDLIRVLYQLGSSTSWNEGPEIAMAVKGSGLAVVKCPESDANKIISRIYYQDPDLYLRERYFDHLGSLGQWVLGGFNPGVQLRGTPITAEVVHGGGVDINVMWRDPQGRPVTSSWSKFWGWDLLNGRRECDDGGD</sequence>
<name>A0A0C3CEP7_HEBCY</name>
<reference evidence="3" key="2">
    <citation type="submission" date="2015-01" db="EMBL/GenBank/DDBJ databases">
        <title>Evolutionary Origins and Diversification of the Mycorrhizal Mutualists.</title>
        <authorList>
            <consortium name="DOE Joint Genome Institute"/>
            <consortium name="Mycorrhizal Genomics Consortium"/>
            <person name="Kohler A."/>
            <person name="Kuo A."/>
            <person name="Nagy L.G."/>
            <person name="Floudas D."/>
            <person name="Copeland A."/>
            <person name="Barry K.W."/>
            <person name="Cichocki N."/>
            <person name="Veneault-Fourrey C."/>
            <person name="LaButti K."/>
            <person name="Lindquist E.A."/>
            <person name="Lipzen A."/>
            <person name="Lundell T."/>
            <person name="Morin E."/>
            <person name="Murat C."/>
            <person name="Riley R."/>
            <person name="Ohm R."/>
            <person name="Sun H."/>
            <person name="Tunlid A."/>
            <person name="Henrissat B."/>
            <person name="Grigoriev I.V."/>
            <person name="Hibbett D.S."/>
            <person name="Martin F."/>
        </authorList>
    </citation>
    <scope>NUCLEOTIDE SEQUENCE [LARGE SCALE GENOMIC DNA]</scope>
    <source>
        <strain evidence="3">h7</strain>
    </source>
</reference>
<evidence type="ECO:0000313" key="2">
    <source>
        <dbReference type="EMBL" id="KIM47250.1"/>
    </source>
</evidence>
<dbReference type="Pfam" id="PF07938">
    <property type="entry name" value="Fungal_lectin"/>
    <property type="match status" value="1"/>
</dbReference>
<proteinExistence type="inferred from homology"/>
<dbReference type="SUPFAM" id="SSF89372">
    <property type="entry name" value="Fucose-specific lectin"/>
    <property type="match status" value="1"/>
</dbReference>
<dbReference type="InterPro" id="IPR012475">
    <property type="entry name" value="Fungal_lectin"/>
</dbReference>
<evidence type="ECO:0000313" key="3">
    <source>
        <dbReference type="Proteomes" id="UP000053424"/>
    </source>
</evidence>